<dbReference type="Proteomes" id="UP001595690">
    <property type="component" value="Unassembled WGS sequence"/>
</dbReference>
<gene>
    <name evidence="2" type="ORF">ACFOWZ_02650</name>
</gene>
<name>A0ABV8BLN7_9PSEU</name>
<evidence type="ECO:0000313" key="2">
    <source>
        <dbReference type="EMBL" id="MFC3890359.1"/>
    </source>
</evidence>
<evidence type="ECO:0000259" key="1">
    <source>
        <dbReference type="Pfam" id="PF19054"/>
    </source>
</evidence>
<evidence type="ECO:0000313" key="3">
    <source>
        <dbReference type="Proteomes" id="UP001595690"/>
    </source>
</evidence>
<comment type="caution">
    <text evidence="2">The sequence shown here is derived from an EMBL/GenBank/DDBJ whole genome shotgun (WGS) entry which is preliminary data.</text>
</comment>
<protein>
    <submittedName>
        <fullName evidence="2">Scr1 family TA system antitoxin-like transcriptional regulator</fullName>
    </submittedName>
</protein>
<dbReference type="Pfam" id="PF19054">
    <property type="entry name" value="DUF5753"/>
    <property type="match status" value="1"/>
</dbReference>
<sequence>MLVNGKGGVSLEEFTYLLGVCQATPDDFKHLLESREKCWLQLLELVLTPHVRTLNQHERIAKEIVHWSSLYLPGMLQIELYARALAEGSPFIEAEGVSAWVAERMERRSIVAAHRKFAFYVYEPALYAPVGGADVLTQRLQGQHEHGAVPR</sequence>
<accession>A0ABV8BLN7</accession>
<organism evidence="2 3">
    <name type="scientific">Lentzea rhizosphaerae</name>
    <dbReference type="NCBI Taxonomy" id="2041025"/>
    <lineage>
        <taxon>Bacteria</taxon>
        <taxon>Bacillati</taxon>
        <taxon>Actinomycetota</taxon>
        <taxon>Actinomycetes</taxon>
        <taxon>Pseudonocardiales</taxon>
        <taxon>Pseudonocardiaceae</taxon>
        <taxon>Lentzea</taxon>
    </lineage>
</organism>
<keyword evidence="3" id="KW-1185">Reference proteome</keyword>
<dbReference type="RefSeq" id="WP_382368012.1">
    <property type="nucleotide sequence ID" value="NZ_JBHRZI010000004.1"/>
</dbReference>
<feature type="domain" description="DUF5753" evidence="1">
    <location>
        <begin position="52"/>
        <end position="140"/>
    </location>
</feature>
<reference evidence="3" key="1">
    <citation type="journal article" date="2019" name="Int. J. Syst. Evol. Microbiol.">
        <title>The Global Catalogue of Microorganisms (GCM) 10K type strain sequencing project: providing services to taxonomists for standard genome sequencing and annotation.</title>
        <authorList>
            <consortium name="The Broad Institute Genomics Platform"/>
            <consortium name="The Broad Institute Genome Sequencing Center for Infectious Disease"/>
            <person name="Wu L."/>
            <person name="Ma J."/>
        </authorList>
    </citation>
    <scope>NUCLEOTIDE SEQUENCE [LARGE SCALE GENOMIC DNA]</scope>
    <source>
        <strain evidence="3">CGMCC 4.7405</strain>
    </source>
</reference>
<proteinExistence type="predicted"/>
<dbReference type="InterPro" id="IPR043917">
    <property type="entry name" value="DUF5753"/>
</dbReference>
<dbReference type="EMBL" id="JBHRZI010000004">
    <property type="protein sequence ID" value="MFC3890359.1"/>
    <property type="molecule type" value="Genomic_DNA"/>
</dbReference>